<dbReference type="InterPro" id="IPR013786">
    <property type="entry name" value="AcylCoA_DH/ox_N"/>
</dbReference>
<protein>
    <submittedName>
        <fullName evidence="10">Acyl-CoA dehydrogenase</fullName>
    </submittedName>
</protein>
<evidence type="ECO:0000313" key="10">
    <source>
        <dbReference type="EMBL" id="KAB2929655.1"/>
    </source>
</evidence>
<dbReference type="GO" id="GO:0003995">
    <property type="term" value="F:acyl-CoA dehydrogenase activity"/>
    <property type="evidence" value="ECO:0007669"/>
    <property type="project" value="InterPro"/>
</dbReference>
<feature type="domain" description="Acyl-CoA dehydrogenase/oxidase C-terminal" evidence="7">
    <location>
        <begin position="386"/>
        <end position="530"/>
    </location>
</feature>
<reference evidence="10 11" key="1">
    <citation type="submission" date="2019-10" db="EMBL/GenBank/DDBJ databases">
        <title>Extracellular Electron Transfer in a Candidatus Methanoperedens spp. Enrichment Culture.</title>
        <authorList>
            <person name="Berger S."/>
            <person name="Rangel Shaw D."/>
            <person name="Berben T."/>
            <person name="In 'T Zandt M."/>
            <person name="Frank J."/>
            <person name="Reimann J."/>
            <person name="Jetten M.S.M."/>
            <person name="Welte C.U."/>
        </authorList>
    </citation>
    <scope>NUCLEOTIDE SEQUENCE [LARGE SCALE GENOMIC DNA]</scope>
    <source>
        <strain evidence="10">SB12</strain>
    </source>
</reference>
<evidence type="ECO:0000259" key="8">
    <source>
        <dbReference type="Pfam" id="PF02770"/>
    </source>
</evidence>
<dbReference type="SUPFAM" id="SSF56645">
    <property type="entry name" value="Acyl-CoA dehydrogenase NM domain-like"/>
    <property type="match status" value="1"/>
</dbReference>
<dbReference type="InterPro" id="IPR046373">
    <property type="entry name" value="Acyl-CoA_Oxase/DH_mid-dom_sf"/>
</dbReference>
<dbReference type="Gene3D" id="1.20.140.10">
    <property type="entry name" value="Butyryl-CoA Dehydrogenase, subunit A, domain 3"/>
    <property type="match status" value="1"/>
</dbReference>
<dbReference type="SUPFAM" id="SSF47203">
    <property type="entry name" value="Acyl-CoA dehydrogenase C-terminal domain-like"/>
    <property type="match status" value="1"/>
</dbReference>
<evidence type="ECO:0000313" key="11">
    <source>
        <dbReference type="Proteomes" id="UP000460298"/>
    </source>
</evidence>
<dbReference type="Pfam" id="PF02771">
    <property type="entry name" value="Acyl-CoA_dh_N"/>
    <property type="match status" value="1"/>
</dbReference>
<evidence type="ECO:0000256" key="2">
    <source>
        <dbReference type="ARBA" id="ARBA00009347"/>
    </source>
</evidence>
<evidence type="ECO:0000256" key="5">
    <source>
        <dbReference type="ARBA" id="ARBA00023002"/>
    </source>
</evidence>
<dbReference type="FunFam" id="2.40.110.10:FF:000015">
    <property type="entry name" value="Acyl-CoA dehydrogenase"/>
    <property type="match status" value="1"/>
</dbReference>
<feature type="domain" description="Acyl-CoA oxidase/dehydrogenase middle" evidence="8">
    <location>
        <begin position="263"/>
        <end position="370"/>
    </location>
</feature>
<dbReference type="FunFam" id="1.20.140.10:FF:000001">
    <property type="entry name" value="Acyl-CoA dehydrogenase"/>
    <property type="match status" value="1"/>
</dbReference>
<comment type="cofactor">
    <cofactor evidence="1 6">
        <name>FAD</name>
        <dbReference type="ChEBI" id="CHEBI:57692"/>
    </cofactor>
</comment>
<accession>A0A833GY05</accession>
<dbReference type="Pfam" id="PF00441">
    <property type="entry name" value="Acyl-CoA_dh_1"/>
    <property type="match status" value="1"/>
</dbReference>
<dbReference type="GO" id="GO:0050660">
    <property type="term" value="F:flavin adenine dinucleotide binding"/>
    <property type="evidence" value="ECO:0007669"/>
    <property type="project" value="InterPro"/>
</dbReference>
<evidence type="ECO:0000256" key="4">
    <source>
        <dbReference type="ARBA" id="ARBA00022827"/>
    </source>
</evidence>
<dbReference type="PROSITE" id="PS00073">
    <property type="entry name" value="ACYL_COA_DH_2"/>
    <property type="match status" value="1"/>
</dbReference>
<comment type="caution">
    <text evidence="10">The sequence shown here is derived from an EMBL/GenBank/DDBJ whole genome shotgun (WGS) entry which is preliminary data.</text>
</comment>
<evidence type="ECO:0000256" key="1">
    <source>
        <dbReference type="ARBA" id="ARBA00001974"/>
    </source>
</evidence>
<evidence type="ECO:0000259" key="7">
    <source>
        <dbReference type="Pfam" id="PF00441"/>
    </source>
</evidence>
<keyword evidence="3 6" id="KW-0285">Flavoprotein</keyword>
<dbReference type="InterPro" id="IPR006089">
    <property type="entry name" value="Acyl-CoA_DH_CS"/>
</dbReference>
<feature type="domain" description="Acyl-CoA dehydrogenase/oxidase N-terminal" evidence="9">
    <location>
        <begin position="143"/>
        <end position="258"/>
    </location>
</feature>
<sequence>MQQSISTLQELYNTHLAKVTTGLAKASAKDQSVSVAKMDENQYVHYNLAFCTAEKYIADYFLSYAETRGDVEKSMAAIFYAEAFQHFRSEVSSRPAEYTVSSDDIAALFKAEVNVAVASLLDKKNYDAVANAVLDGNYGDLATDDFKEIRDVYRKIAENTVMPHAEHVHRHDDFIPDDILQEVINNGAFGLSIPEQYGGLLDMMGNVGMMIVTEELSRGGLSIAGSLITRPEILSKALVKGGTEEQKQKWLTALASGERMAGIAVTEPNYGSDVAGMKVTADKVDGGWVINGVKTWCTFAGYADVLLVLARTEKDPELKHKGLSILLAEKPRSKDHKFEFTQPSGGHMTGSAIATIGYRGMHSYEVNFDNWFVPDENLVGGEAGRGQGFYLQMAGFAGGRVQTAARATGVMQAATEAAVRYAKERKVFGKEIKEYQITRWKIARMAMITQACRQYGYEVARMMDDHKGSMEATMVKFYASRIAEWVTREAMQIHGGMGYAEEYPVSRYFVDARVFSIFEGAEEVMALRVCARDILDQAIKASN</sequence>
<evidence type="ECO:0000259" key="9">
    <source>
        <dbReference type="Pfam" id="PF02771"/>
    </source>
</evidence>
<dbReference type="Gene3D" id="1.10.540.10">
    <property type="entry name" value="Acyl-CoA dehydrogenase/oxidase, N-terminal domain"/>
    <property type="match status" value="1"/>
</dbReference>
<dbReference type="AlphaFoldDB" id="A0A833GY05"/>
<gene>
    <name evidence="10" type="ORF">F9K24_19305</name>
</gene>
<keyword evidence="4 6" id="KW-0274">FAD</keyword>
<keyword evidence="5 6" id="KW-0560">Oxidoreductase</keyword>
<dbReference type="InterPro" id="IPR006091">
    <property type="entry name" value="Acyl-CoA_Oxase/DH_mid-dom"/>
</dbReference>
<dbReference type="InterPro" id="IPR009075">
    <property type="entry name" value="AcylCo_DH/oxidase_C"/>
</dbReference>
<dbReference type="InterPro" id="IPR009100">
    <property type="entry name" value="AcylCoA_DH/oxidase_NM_dom_sf"/>
</dbReference>
<evidence type="ECO:0000256" key="6">
    <source>
        <dbReference type="RuleBase" id="RU362125"/>
    </source>
</evidence>
<dbReference type="Pfam" id="PF02770">
    <property type="entry name" value="Acyl-CoA_dh_M"/>
    <property type="match status" value="1"/>
</dbReference>
<organism evidence="10 11">
    <name type="scientific">Leptonema illini</name>
    <dbReference type="NCBI Taxonomy" id="183"/>
    <lineage>
        <taxon>Bacteria</taxon>
        <taxon>Pseudomonadati</taxon>
        <taxon>Spirochaetota</taxon>
        <taxon>Spirochaetia</taxon>
        <taxon>Leptospirales</taxon>
        <taxon>Leptospiraceae</taxon>
        <taxon>Leptonema</taxon>
    </lineage>
</organism>
<dbReference type="PANTHER" id="PTHR43884">
    <property type="entry name" value="ACYL-COA DEHYDROGENASE"/>
    <property type="match status" value="1"/>
</dbReference>
<dbReference type="Proteomes" id="UP000460298">
    <property type="component" value="Unassembled WGS sequence"/>
</dbReference>
<evidence type="ECO:0000256" key="3">
    <source>
        <dbReference type="ARBA" id="ARBA00022630"/>
    </source>
</evidence>
<dbReference type="InterPro" id="IPR037069">
    <property type="entry name" value="AcylCoA_DH/ox_N_sf"/>
</dbReference>
<name>A0A833GY05_9LEPT</name>
<comment type="similarity">
    <text evidence="2 6">Belongs to the acyl-CoA dehydrogenase family.</text>
</comment>
<dbReference type="EMBL" id="WBUI01000028">
    <property type="protein sequence ID" value="KAB2929655.1"/>
    <property type="molecule type" value="Genomic_DNA"/>
</dbReference>
<dbReference type="InterPro" id="IPR036250">
    <property type="entry name" value="AcylCo_DH-like_C"/>
</dbReference>
<proteinExistence type="inferred from homology"/>
<dbReference type="Gene3D" id="2.40.110.10">
    <property type="entry name" value="Butyryl-CoA Dehydrogenase, subunit A, domain 2"/>
    <property type="match status" value="1"/>
</dbReference>
<dbReference type="PANTHER" id="PTHR43884:SF25">
    <property type="entry name" value="ACYL-COA DEHYDROGENASE YDBM-RELATED"/>
    <property type="match status" value="1"/>
</dbReference>